<dbReference type="AlphaFoldDB" id="A0A1I8JRW8"/>
<feature type="region of interest" description="Disordered" evidence="1">
    <location>
        <begin position="663"/>
        <end position="688"/>
    </location>
</feature>
<feature type="region of interest" description="Disordered" evidence="1">
    <location>
        <begin position="779"/>
        <end position="801"/>
    </location>
</feature>
<protein>
    <submittedName>
        <fullName evidence="3">Uncharacterized protein</fullName>
    </submittedName>
</protein>
<feature type="region of interest" description="Disordered" evidence="1">
    <location>
        <begin position="580"/>
        <end position="599"/>
    </location>
</feature>
<feature type="region of interest" description="Disordered" evidence="1">
    <location>
        <begin position="736"/>
        <end position="757"/>
    </location>
</feature>
<feature type="compositionally biased region" description="Polar residues" evidence="1">
    <location>
        <begin position="787"/>
        <end position="801"/>
    </location>
</feature>
<feature type="region of interest" description="Disordered" evidence="1">
    <location>
        <begin position="29"/>
        <end position="90"/>
    </location>
</feature>
<dbReference type="WBParaSite" id="snap_masked-unitig_39040-processed-gene-0.0-mRNA-1">
    <property type="protein sequence ID" value="snap_masked-unitig_39040-processed-gene-0.0-mRNA-1"/>
    <property type="gene ID" value="snap_masked-unitig_39040-processed-gene-0.0"/>
</dbReference>
<feature type="compositionally biased region" description="Basic residues" evidence="1">
    <location>
        <begin position="587"/>
        <end position="599"/>
    </location>
</feature>
<feature type="region of interest" description="Disordered" evidence="1">
    <location>
        <begin position="701"/>
        <end position="720"/>
    </location>
</feature>
<accession>A0A1I8JRW8</accession>
<reference evidence="3" key="1">
    <citation type="submission" date="2016-11" db="UniProtKB">
        <authorList>
            <consortium name="WormBaseParasite"/>
        </authorList>
    </citation>
    <scope>IDENTIFICATION</scope>
</reference>
<dbReference type="Proteomes" id="UP000095280">
    <property type="component" value="Unplaced"/>
</dbReference>
<evidence type="ECO:0000313" key="2">
    <source>
        <dbReference type="Proteomes" id="UP000095280"/>
    </source>
</evidence>
<feature type="region of interest" description="Disordered" evidence="1">
    <location>
        <begin position="903"/>
        <end position="935"/>
    </location>
</feature>
<keyword evidence="2" id="KW-1185">Reference proteome</keyword>
<sequence length="935" mass="101239">MSLSCRTCEDAEQILRRLRRRFAAVASTIGASDSADTGDESARAASQPTGEIPAGGQPVRQSRSAIPPQLPPGLDGLSSPPLPPPPPPFLLSPQCPPRPVERAARFHLFAVVLRRAHRAVWGRAAGAGICAASLTRRSFQLLTGWTGNPALWETAAATRICPPASSGWHWRRYLDALEGQHEKTVNNALTPLQTDRRPAAAESRGSPVPSASGLFCRNITPVKPMTQAEADAREPDSQQQIFYRSLPRLLDPSSIEQNGTALYKTDEEDDSLQHRSATILEDRQRMREACILLEQLRQAATVPHPLIMRLDYYDPSQGSTPCSCPCRCLQRLSTVIAACSVGRRRPCSTSNSTVGIALRQLIVASFVPYAGAASSLSPSQCALACRKYASVQPVGDTNGQAEAQLPALACQGARRRGPPPPPLPPVIKRDAFRLGRCRVRLKPLLNSIRISAGRLCILRPPPFNFPLFPPLATSAPSLEPPTIASKPPAATNECSVRASIWPPATTASEPFISTNDYTVGSTTAPATYTPTTTTPRSEPPISHQRLHRSEPLSQSTNDYTVGTSGISTNDYTVASSYQHNLHPPLSTKHHPSISTRTHRRSLYQAPTRLHRRNLWQHQRLQRREPASILHNDYSVGAVHQHSDYSVASSISTNDYSVARASISTNGLHRRSPPSAPTTTPSEPPSATNDLLHRRRSLHQHQNDYTVEPPSATNDSVGASGLGPATYSVEASISTNDSVTGASARVSRPTWPESAPESSNVFPAVDTVVGQAVGLLASDLAKTEEDSNSSSQKLRMIDSSNQRQSPMLLSGSVVFGLIAVYPVDRRFEAQLLANDFGQYHSGNWRPSQRATVAEPTSQPLKSFVPEAGDANDFDNGNSRSLGLKWRPIMLQLGKVRQLCCQPSSAGWHPPPRPPQSTNLATLANPKPSLIPVSTHI</sequence>
<name>A0A1I8JRW8_9PLAT</name>
<feature type="compositionally biased region" description="Low complexity" evidence="1">
    <location>
        <begin position="676"/>
        <end position="687"/>
    </location>
</feature>
<feature type="compositionally biased region" description="Pro residues" evidence="1">
    <location>
        <begin position="80"/>
        <end position="90"/>
    </location>
</feature>
<evidence type="ECO:0000256" key="1">
    <source>
        <dbReference type="SAM" id="MobiDB-lite"/>
    </source>
</evidence>
<organism evidence="2 3">
    <name type="scientific">Macrostomum lignano</name>
    <dbReference type="NCBI Taxonomy" id="282301"/>
    <lineage>
        <taxon>Eukaryota</taxon>
        <taxon>Metazoa</taxon>
        <taxon>Spiralia</taxon>
        <taxon>Lophotrochozoa</taxon>
        <taxon>Platyhelminthes</taxon>
        <taxon>Rhabditophora</taxon>
        <taxon>Macrostomorpha</taxon>
        <taxon>Macrostomida</taxon>
        <taxon>Macrostomidae</taxon>
        <taxon>Macrostomum</taxon>
    </lineage>
</organism>
<feature type="compositionally biased region" description="Low complexity" evidence="1">
    <location>
        <begin position="522"/>
        <end position="535"/>
    </location>
</feature>
<evidence type="ECO:0000313" key="3">
    <source>
        <dbReference type="WBParaSite" id="snap_masked-unitig_39040-processed-gene-0.0-mRNA-1"/>
    </source>
</evidence>
<feature type="region of interest" description="Disordered" evidence="1">
    <location>
        <begin position="516"/>
        <end position="559"/>
    </location>
</feature>
<proteinExistence type="predicted"/>